<dbReference type="PANTHER" id="PTHR32432:SF4">
    <property type="entry name" value="CELL DIVISION PROTEIN FTSA"/>
    <property type="match status" value="1"/>
</dbReference>
<dbReference type="InterPro" id="IPR003494">
    <property type="entry name" value="SHS2_FtsA"/>
</dbReference>
<accession>A0A0S6UBS2</accession>
<keyword evidence="4 5" id="KW-0131">Cell cycle</keyword>
<name>A0A0S6UBS2_NEOTH</name>
<comment type="function">
    <text evidence="5 6">Cell division protein that is involved in the assembly of the Z ring. May serve as a membrane anchor for the Z ring.</text>
</comment>
<dbReference type="InterPro" id="IPR043129">
    <property type="entry name" value="ATPase_NBD"/>
</dbReference>
<evidence type="ECO:0000256" key="6">
    <source>
        <dbReference type="PIRNR" id="PIRNR003101"/>
    </source>
</evidence>
<comment type="subcellular location">
    <subcellularLocation>
        <location evidence="5">Cell membrane</location>
        <topology evidence="5">Peripheral membrane protein</topology>
        <orientation evidence="5">Cytoplasmic side</orientation>
    </subcellularLocation>
    <text evidence="5">Localizes to the Z ring in an FtsZ-dependent manner. Targeted to the membrane through a conserved C-terminal amphipathic helix.</text>
</comment>
<proteinExistence type="inferred from homology"/>
<dbReference type="Gene3D" id="3.30.1490.110">
    <property type="match status" value="1"/>
</dbReference>
<dbReference type="GO" id="GO:0009898">
    <property type="term" value="C:cytoplasmic side of plasma membrane"/>
    <property type="evidence" value="ECO:0007669"/>
    <property type="project" value="UniProtKB-UniRule"/>
</dbReference>
<dbReference type="InterPro" id="IPR050696">
    <property type="entry name" value="FtsA/MreB"/>
</dbReference>
<dbReference type="Gene3D" id="3.30.420.40">
    <property type="match status" value="2"/>
</dbReference>
<dbReference type="Proteomes" id="UP000063718">
    <property type="component" value="Unassembled WGS sequence"/>
</dbReference>
<dbReference type="Pfam" id="PF02491">
    <property type="entry name" value="SHS2_FTSA"/>
    <property type="match status" value="1"/>
</dbReference>
<keyword evidence="1 5" id="KW-1003">Cell membrane</keyword>
<evidence type="ECO:0000313" key="8">
    <source>
        <dbReference type="EMBL" id="GAF26567.1"/>
    </source>
</evidence>
<organism evidence="8">
    <name type="scientific">Moorella thermoacetica Y72</name>
    <dbReference type="NCBI Taxonomy" id="1325331"/>
    <lineage>
        <taxon>Bacteria</taxon>
        <taxon>Bacillati</taxon>
        <taxon>Bacillota</taxon>
        <taxon>Clostridia</taxon>
        <taxon>Neomoorellales</taxon>
        <taxon>Neomoorellaceae</taxon>
        <taxon>Neomoorella</taxon>
    </lineage>
</organism>
<dbReference type="InterPro" id="IPR020823">
    <property type="entry name" value="Cell_div_FtsA"/>
</dbReference>
<dbReference type="SUPFAM" id="SSF53067">
    <property type="entry name" value="Actin-like ATPase domain"/>
    <property type="match status" value="2"/>
</dbReference>
<dbReference type="Pfam" id="PF14450">
    <property type="entry name" value="FtsA"/>
    <property type="match status" value="2"/>
</dbReference>
<keyword evidence="3 5" id="KW-0472">Membrane</keyword>
<gene>
    <name evidence="5" type="primary">ftsA</name>
    <name evidence="8" type="ORF">MTY_1907</name>
</gene>
<evidence type="ECO:0000256" key="1">
    <source>
        <dbReference type="ARBA" id="ARBA00022475"/>
    </source>
</evidence>
<comment type="subunit">
    <text evidence="5">Self-interacts. Interacts with FtsZ.</text>
</comment>
<evidence type="ECO:0000256" key="3">
    <source>
        <dbReference type="ARBA" id="ARBA00023136"/>
    </source>
</evidence>
<evidence type="ECO:0000259" key="7">
    <source>
        <dbReference type="SMART" id="SM00842"/>
    </source>
</evidence>
<dbReference type="AlphaFoldDB" id="A0A0S6UBS2"/>
<dbReference type="HAMAP" id="MF_02033">
    <property type="entry name" value="FtsA"/>
    <property type="match status" value="1"/>
</dbReference>
<dbReference type="NCBIfam" id="TIGR01174">
    <property type="entry name" value="ftsA"/>
    <property type="match status" value="1"/>
</dbReference>
<evidence type="ECO:0000256" key="4">
    <source>
        <dbReference type="ARBA" id="ARBA00023306"/>
    </source>
</evidence>
<dbReference type="SMART" id="SM00842">
    <property type="entry name" value="FtsA"/>
    <property type="match status" value="1"/>
</dbReference>
<keyword evidence="2 5" id="KW-0132">Cell division</keyword>
<dbReference type="GO" id="GO:0043093">
    <property type="term" value="P:FtsZ-dependent cytokinesis"/>
    <property type="evidence" value="ECO:0007669"/>
    <property type="project" value="UniProtKB-UniRule"/>
</dbReference>
<dbReference type="PIRSF" id="PIRSF003101">
    <property type="entry name" value="FtsA"/>
    <property type="match status" value="1"/>
</dbReference>
<dbReference type="EMBL" id="DF238840">
    <property type="protein sequence ID" value="GAF26567.1"/>
    <property type="molecule type" value="Genomic_DNA"/>
</dbReference>
<protein>
    <recommendedName>
        <fullName evidence="5 6">Cell division protein FtsA</fullName>
    </recommendedName>
</protein>
<dbReference type="CDD" id="cd24048">
    <property type="entry name" value="ASKHA_NBD_FtsA"/>
    <property type="match status" value="1"/>
</dbReference>
<reference evidence="8" key="1">
    <citation type="journal article" date="2014" name="Gene">
        <title>Genome-guided analysis of transformation efficiency and carbon dioxide assimilation by Moorella thermoacetica Y72.</title>
        <authorList>
            <person name="Tsukahara K."/>
            <person name="Kita A."/>
            <person name="Nakashimada Y."/>
            <person name="Hoshino T."/>
            <person name="Murakami K."/>
        </authorList>
    </citation>
    <scope>NUCLEOTIDE SEQUENCE [LARGE SCALE GENOMIC DNA]</scope>
    <source>
        <strain evidence="8">Y72</strain>
    </source>
</reference>
<dbReference type="GO" id="GO:0032153">
    <property type="term" value="C:cell division site"/>
    <property type="evidence" value="ECO:0007669"/>
    <property type="project" value="UniProtKB-UniRule"/>
</dbReference>
<comment type="similarity">
    <text evidence="5 6">Belongs to the FtsA/MreB family.</text>
</comment>
<evidence type="ECO:0000256" key="2">
    <source>
        <dbReference type="ARBA" id="ARBA00022618"/>
    </source>
</evidence>
<dbReference type="PANTHER" id="PTHR32432">
    <property type="entry name" value="CELL DIVISION PROTEIN FTSA-RELATED"/>
    <property type="match status" value="1"/>
</dbReference>
<feature type="domain" description="SHS2" evidence="7">
    <location>
        <begin position="16"/>
        <end position="204"/>
    </location>
</feature>
<evidence type="ECO:0000256" key="5">
    <source>
        <dbReference type="HAMAP-Rule" id="MF_02033"/>
    </source>
</evidence>
<sequence>MGGTWRCRSLPKDNIVAGIDIGTTKVVAVVAEVMPEGRLNIIGLGETPSGGLRKGIIVDIENTSRAIAGAIEQAERMSGCQVHSAFVGLTGPHIDSLNNRGVVAVTGEDGEISLEDVERVLQAARVIPLAAERRIIHVLPRQYIVDGYDGVMDPVGMCGSRLEVETQIVTAAGAAVQNIMKSVQRAGLAVDELVLNPLASAGAVLQQAERELGSVVVDIGGGTTEIALISQGSLWFASVLPIGSEHITSDLAVGLRTPIVQAEVIKKEYGCVPADAVPDNEAVEVPPVGGREKRRVSRKALAAIIEPRVEEIFTLVRRELSSAHFQGLLPGGVVLTGGGALLEGITGMAAEILAMPVRLGWPEGGSGLADMVAAPPYATAVGLVNYGARRLAHPQAAATRETGWENFWSRLKSWWRELF</sequence>